<feature type="region of interest" description="Disordered" evidence="1">
    <location>
        <begin position="19"/>
        <end position="42"/>
    </location>
</feature>
<sequence>MGFLELRSILSYDASEVVPRGSTQSCPSSPEFDSSVDDLASPKKKSKEIEIAMDAISVVKLCFVCDLSVNQEQMMYEETLALDARFGDSKLNLVSPSLSPLIPSPSRVKGGGCGRVKFGIKSAAVRVEGFDCLDRDRQNSSIPAMA</sequence>
<dbReference type="EnsemblPlants" id="Bo3g024170.1">
    <property type="protein sequence ID" value="Bo3g024170.1"/>
    <property type="gene ID" value="Bo3g024170"/>
</dbReference>
<dbReference type="Proteomes" id="UP000032141">
    <property type="component" value="Chromosome C3"/>
</dbReference>
<protein>
    <submittedName>
        <fullName evidence="2">Uncharacterized protein</fullName>
    </submittedName>
</protein>
<reference evidence="2 3" key="1">
    <citation type="journal article" date="2014" name="Genome Biol.">
        <title>Transcriptome and methylome profiling reveals relics of genome dominance in the mesopolyploid Brassica oleracea.</title>
        <authorList>
            <person name="Parkin I.A."/>
            <person name="Koh C."/>
            <person name="Tang H."/>
            <person name="Robinson S.J."/>
            <person name="Kagale S."/>
            <person name="Clarke W.E."/>
            <person name="Town C.D."/>
            <person name="Nixon J."/>
            <person name="Krishnakumar V."/>
            <person name="Bidwell S.L."/>
            <person name="Denoeud F."/>
            <person name="Belcram H."/>
            <person name="Links M.G."/>
            <person name="Just J."/>
            <person name="Clarke C."/>
            <person name="Bender T."/>
            <person name="Huebert T."/>
            <person name="Mason A.S."/>
            <person name="Pires J.C."/>
            <person name="Barker G."/>
            <person name="Moore J."/>
            <person name="Walley P.G."/>
            <person name="Manoli S."/>
            <person name="Batley J."/>
            <person name="Edwards D."/>
            <person name="Nelson M.N."/>
            <person name="Wang X."/>
            <person name="Paterson A.H."/>
            <person name="King G."/>
            <person name="Bancroft I."/>
            <person name="Chalhoub B."/>
            <person name="Sharpe A.G."/>
        </authorList>
    </citation>
    <scope>NUCLEOTIDE SEQUENCE</scope>
    <source>
        <strain evidence="2 3">cv. TO1000</strain>
    </source>
</reference>
<name>A0A0D3B438_BRAOL</name>
<evidence type="ECO:0000313" key="3">
    <source>
        <dbReference type="Proteomes" id="UP000032141"/>
    </source>
</evidence>
<organism evidence="2 3">
    <name type="scientific">Brassica oleracea var. oleracea</name>
    <dbReference type="NCBI Taxonomy" id="109376"/>
    <lineage>
        <taxon>Eukaryota</taxon>
        <taxon>Viridiplantae</taxon>
        <taxon>Streptophyta</taxon>
        <taxon>Embryophyta</taxon>
        <taxon>Tracheophyta</taxon>
        <taxon>Spermatophyta</taxon>
        <taxon>Magnoliopsida</taxon>
        <taxon>eudicotyledons</taxon>
        <taxon>Gunneridae</taxon>
        <taxon>Pentapetalae</taxon>
        <taxon>rosids</taxon>
        <taxon>malvids</taxon>
        <taxon>Brassicales</taxon>
        <taxon>Brassicaceae</taxon>
        <taxon>Brassiceae</taxon>
        <taxon>Brassica</taxon>
    </lineage>
</organism>
<dbReference type="Gramene" id="Bo3g024170.1">
    <property type="protein sequence ID" value="Bo3g024170.1"/>
    <property type="gene ID" value="Bo3g024170"/>
</dbReference>
<evidence type="ECO:0000256" key="1">
    <source>
        <dbReference type="SAM" id="MobiDB-lite"/>
    </source>
</evidence>
<proteinExistence type="predicted"/>
<feature type="compositionally biased region" description="Polar residues" evidence="1">
    <location>
        <begin position="21"/>
        <end position="32"/>
    </location>
</feature>
<keyword evidence="3" id="KW-1185">Reference proteome</keyword>
<dbReference type="PANTHER" id="PTHR33384:SF52">
    <property type="entry name" value="DUF3741 DOMAIN-CONTAINING PROTEIN"/>
    <property type="match status" value="1"/>
</dbReference>
<evidence type="ECO:0000313" key="2">
    <source>
        <dbReference type="EnsemblPlants" id="Bo3g024170.1"/>
    </source>
</evidence>
<reference evidence="2" key="2">
    <citation type="submission" date="2015-03" db="UniProtKB">
        <authorList>
            <consortium name="EnsemblPlants"/>
        </authorList>
    </citation>
    <scope>IDENTIFICATION</scope>
</reference>
<dbReference type="AlphaFoldDB" id="A0A0D3B438"/>
<dbReference type="HOGENOM" id="CLU_1780010_0_0_1"/>
<dbReference type="PANTHER" id="PTHR33384">
    <property type="entry name" value="EXPRESSED PROTEIN"/>
    <property type="match status" value="1"/>
</dbReference>
<accession>A0A0D3B438</accession>